<accession>A0A1X7LTA2</accession>
<proteinExistence type="predicted"/>
<dbReference type="GO" id="GO:0009279">
    <property type="term" value="C:cell outer membrane"/>
    <property type="evidence" value="ECO:0007669"/>
    <property type="project" value="UniProtKB-SubCell"/>
</dbReference>
<dbReference type="InterPro" id="IPR006664">
    <property type="entry name" value="OMP_bac"/>
</dbReference>
<evidence type="ECO:0000256" key="3">
    <source>
        <dbReference type="ARBA" id="ARBA00023237"/>
    </source>
</evidence>
<name>A0A1X7LTA2_9BURK</name>
<dbReference type="InterPro" id="IPR000421">
    <property type="entry name" value="FA58C"/>
</dbReference>
<dbReference type="PROSITE" id="PS51123">
    <property type="entry name" value="OMPA_2"/>
    <property type="match status" value="1"/>
</dbReference>
<evidence type="ECO:0000256" key="6">
    <source>
        <dbReference type="SAM" id="SignalP"/>
    </source>
</evidence>
<dbReference type="SUPFAM" id="SSF103088">
    <property type="entry name" value="OmpA-like"/>
    <property type="match status" value="1"/>
</dbReference>
<evidence type="ECO:0000259" key="7">
    <source>
        <dbReference type="PROSITE" id="PS50022"/>
    </source>
</evidence>
<feature type="chain" id="PRO_5012281844" evidence="6">
    <location>
        <begin position="30"/>
        <end position="503"/>
    </location>
</feature>
<dbReference type="PANTHER" id="PTHR30329:SF21">
    <property type="entry name" value="LIPOPROTEIN YIAD-RELATED"/>
    <property type="match status" value="1"/>
</dbReference>
<evidence type="ECO:0000256" key="1">
    <source>
        <dbReference type="ARBA" id="ARBA00004442"/>
    </source>
</evidence>
<dbReference type="EMBL" id="FXAT01000009">
    <property type="protein sequence ID" value="SMG57055.1"/>
    <property type="molecule type" value="Genomic_DNA"/>
</dbReference>
<dbReference type="Proteomes" id="UP000193228">
    <property type="component" value="Unassembled WGS sequence"/>
</dbReference>
<keyword evidence="2 4" id="KW-0472">Membrane</keyword>
<dbReference type="Gene3D" id="3.30.1330.60">
    <property type="entry name" value="OmpA-like domain"/>
    <property type="match status" value="1"/>
</dbReference>
<protein>
    <submittedName>
        <fullName evidence="9">OmpA family protein</fullName>
    </submittedName>
</protein>
<feature type="domain" description="OmpA-like" evidence="8">
    <location>
        <begin position="390"/>
        <end position="503"/>
    </location>
</feature>
<dbReference type="PRINTS" id="PR01021">
    <property type="entry name" value="OMPADOMAIN"/>
</dbReference>
<dbReference type="AlphaFoldDB" id="A0A1X7LTA2"/>
<keyword evidence="3" id="KW-0998">Cell outer membrane</keyword>
<feature type="compositionally biased region" description="Polar residues" evidence="5">
    <location>
        <begin position="370"/>
        <end position="380"/>
    </location>
</feature>
<dbReference type="InterPro" id="IPR036737">
    <property type="entry name" value="OmpA-like_sf"/>
</dbReference>
<feature type="domain" description="F5/8 type C" evidence="7">
    <location>
        <begin position="75"/>
        <end position="247"/>
    </location>
</feature>
<dbReference type="PANTHER" id="PTHR30329">
    <property type="entry name" value="STATOR ELEMENT OF FLAGELLAR MOTOR COMPLEX"/>
    <property type="match status" value="1"/>
</dbReference>
<dbReference type="Gene3D" id="2.60.120.260">
    <property type="entry name" value="Galactose-binding domain-like"/>
    <property type="match status" value="1"/>
</dbReference>
<evidence type="ECO:0000313" key="10">
    <source>
        <dbReference type="Proteomes" id="UP000193228"/>
    </source>
</evidence>
<feature type="signal peptide" evidence="6">
    <location>
        <begin position="1"/>
        <end position="29"/>
    </location>
</feature>
<sequence>MSRQAYPFRFSRALYAVIFLSASSGMLLSGCHHKDRDAAASTAASSASGAVAASSVASSVAAPGAASGAAEANGASAAAADGASGTAAASDAAASSNQTDLASLISGTFPVNTSYRSDEWIPLLNGVAGPRKVGIRSRHNPYELTLALPGEASITSFAFKAVSLWDLTAHHVKVEVSDSSASGPWSTAYDADLPPTAQARVDDEAAVFTAKLQQPVSARFLKLTLSSPPVEGKAVDLGLTRFSAYGTLAAAESVRNVAGIYQFPGTLFEGSGYVLLQQQGASVEGCYFEATDNSGLTIPKGVKKVLGTFTGGIEPGSYLRFMYYDAGKNTSKPGVMVLSPDGSKPYMQIYNGDAHTVGSVSDSLGDRRQSPSQLSCDLSGQSGGATAEQLEQTGRVQLYGVNFDLDKSTLRSDAQPVLDRMATLLKAHPDWKIEVAGHTDSTGGDEHNLSLSQARAEAVVQYLKTAGVTDTLTAKGHGSTRPLVPNTSDTLRAENRRVELVKQ</sequence>
<organism evidence="9 10">
    <name type="scientific">Paraburkholderia susongensis</name>
    <dbReference type="NCBI Taxonomy" id="1515439"/>
    <lineage>
        <taxon>Bacteria</taxon>
        <taxon>Pseudomonadati</taxon>
        <taxon>Pseudomonadota</taxon>
        <taxon>Betaproteobacteria</taxon>
        <taxon>Burkholderiales</taxon>
        <taxon>Burkholderiaceae</taxon>
        <taxon>Paraburkholderia</taxon>
    </lineage>
</organism>
<gene>
    <name evidence="9" type="ORF">SAMN06265784_10961</name>
</gene>
<dbReference type="Pfam" id="PF00691">
    <property type="entry name" value="OmpA"/>
    <property type="match status" value="1"/>
</dbReference>
<dbReference type="STRING" id="1515439.SAMN06265784_10961"/>
<feature type="region of interest" description="Disordered" evidence="5">
    <location>
        <begin position="358"/>
        <end position="386"/>
    </location>
</feature>
<evidence type="ECO:0000256" key="4">
    <source>
        <dbReference type="PROSITE-ProRule" id="PRU00473"/>
    </source>
</evidence>
<keyword evidence="6" id="KW-0732">Signal</keyword>
<comment type="subcellular location">
    <subcellularLocation>
        <location evidence="1">Cell outer membrane</location>
    </subcellularLocation>
</comment>
<dbReference type="InterPro" id="IPR006665">
    <property type="entry name" value="OmpA-like"/>
</dbReference>
<evidence type="ECO:0000259" key="8">
    <source>
        <dbReference type="PROSITE" id="PS51123"/>
    </source>
</evidence>
<dbReference type="InterPro" id="IPR050330">
    <property type="entry name" value="Bact_OuterMem_StrucFunc"/>
</dbReference>
<dbReference type="CDD" id="cd07185">
    <property type="entry name" value="OmpA_C-like"/>
    <property type="match status" value="1"/>
</dbReference>
<dbReference type="PROSITE" id="PS50022">
    <property type="entry name" value="FA58C_3"/>
    <property type="match status" value="1"/>
</dbReference>
<dbReference type="PROSITE" id="PS51257">
    <property type="entry name" value="PROKAR_LIPOPROTEIN"/>
    <property type="match status" value="1"/>
</dbReference>
<evidence type="ECO:0000256" key="5">
    <source>
        <dbReference type="SAM" id="MobiDB-lite"/>
    </source>
</evidence>
<evidence type="ECO:0000313" key="9">
    <source>
        <dbReference type="EMBL" id="SMG57055.1"/>
    </source>
</evidence>
<evidence type="ECO:0000256" key="2">
    <source>
        <dbReference type="ARBA" id="ARBA00023136"/>
    </source>
</evidence>
<keyword evidence="10" id="KW-1185">Reference proteome</keyword>
<reference evidence="10" key="1">
    <citation type="submission" date="2017-04" db="EMBL/GenBank/DDBJ databases">
        <authorList>
            <person name="Varghese N."/>
            <person name="Submissions S."/>
        </authorList>
    </citation>
    <scope>NUCLEOTIDE SEQUENCE [LARGE SCALE GENOMIC DNA]</scope>
    <source>
        <strain evidence="10">LMG 29540</strain>
    </source>
</reference>